<keyword evidence="2" id="KW-1185">Reference proteome</keyword>
<dbReference type="RefSeq" id="WP_002703799.1">
    <property type="nucleotide sequence ID" value="NZ_AGRW01000043.1"/>
</dbReference>
<organism evidence="1 2">
    <name type="scientific">Treponema saccharophilum DSM 2985</name>
    <dbReference type="NCBI Taxonomy" id="907348"/>
    <lineage>
        <taxon>Bacteria</taxon>
        <taxon>Pseudomonadati</taxon>
        <taxon>Spirochaetota</taxon>
        <taxon>Spirochaetia</taxon>
        <taxon>Spirochaetales</taxon>
        <taxon>Treponemataceae</taxon>
        <taxon>Treponema</taxon>
    </lineage>
</organism>
<dbReference type="STRING" id="907348.TresaDRAFT_1445"/>
<dbReference type="eggNOG" id="ENOG5031CVZ">
    <property type="taxonomic scope" value="Bacteria"/>
</dbReference>
<dbReference type="Proteomes" id="UP000003571">
    <property type="component" value="Unassembled WGS sequence"/>
</dbReference>
<dbReference type="OrthoDB" id="361398at2"/>
<protein>
    <recommendedName>
        <fullName evidence="3">SH3b domain-containing protein</fullName>
    </recommendedName>
</protein>
<proteinExistence type="predicted"/>
<accession>H7EK22</accession>
<reference evidence="1 2" key="1">
    <citation type="submission" date="2011-09" db="EMBL/GenBank/DDBJ databases">
        <title>The draft genome of Treponema saccharophilum DSM 2985.</title>
        <authorList>
            <consortium name="US DOE Joint Genome Institute (JGI-PGF)"/>
            <person name="Lucas S."/>
            <person name="Copeland A."/>
            <person name="Lapidus A."/>
            <person name="Glavina del Rio T."/>
            <person name="Dalin E."/>
            <person name="Tice H."/>
            <person name="Bruce D."/>
            <person name="Goodwin L."/>
            <person name="Pitluck S."/>
            <person name="Peters L."/>
            <person name="Kyrpides N."/>
            <person name="Mavromatis K."/>
            <person name="Ivanova N."/>
            <person name="Markowitz V."/>
            <person name="Cheng J.-F."/>
            <person name="Hugenholtz P."/>
            <person name="Woyke T."/>
            <person name="Wu D."/>
            <person name="Gronow S."/>
            <person name="Wellnitz S."/>
            <person name="Brambilla E."/>
            <person name="Klenk H.-P."/>
            <person name="Eisen J.A."/>
        </authorList>
    </citation>
    <scope>NUCLEOTIDE SEQUENCE [LARGE SCALE GENOMIC DNA]</scope>
    <source>
        <strain evidence="1 2">DSM 2985</strain>
    </source>
</reference>
<evidence type="ECO:0000313" key="1">
    <source>
        <dbReference type="EMBL" id="EIC02109.1"/>
    </source>
</evidence>
<comment type="caution">
    <text evidence="1">The sequence shown here is derived from an EMBL/GenBank/DDBJ whole genome shotgun (WGS) entry which is preliminary data.</text>
</comment>
<name>H7EK22_9SPIR</name>
<dbReference type="AlphaFoldDB" id="H7EK22"/>
<evidence type="ECO:0000313" key="2">
    <source>
        <dbReference type="Proteomes" id="UP000003571"/>
    </source>
</evidence>
<dbReference type="PATRIC" id="fig|907348.3.peg.1225"/>
<sequence>MVLSKLAFAFALAAVLLPLQSCRGKDVIEFSSDVDAAIDIEHKWAVVSEPYVACRESPSYEAKISRNLRKGMVEMIVGERTVKVGDAFEKWLAFEDGWVPESSVGVYLNRLRAEKAAAEN</sequence>
<evidence type="ECO:0008006" key="3">
    <source>
        <dbReference type="Google" id="ProtNLM"/>
    </source>
</evidence>
<gene>
    <name evidence="1" type="ORF">TresaDRAFT_1445</name>
</gene>
<dbReference type="EMBL" id="AGRW01000043">
    <property type="protein sequence ID" value="EIC02109.1"/>
    <property type="molecule type" value="Genomic_DNA"/>
</dbReference>